<accession>R4PLY6</accession>
<dbReference type="EMBL" id="CP005957">
    <property type="protein sequence ID" value="AGL61859.1"/>
    <property type="molecule type" value="Genomic_DNA"/>
</dbReference>
<dbReference type="AlphaFoldDB" id="R4PLY6"/>
<reference evidence="1 2" key="1">
    <citation type="journal article" date="2013" name="Nat. Biotechnol.">
        <title>Genome sequences of rare, uncultured bacteria obtained by differential coverage binning of multiple metagenomes.</title>
        <authorList>
            <person name="Albertsen M."/>
            <person name="Hugenholtz P."/>
            <person name="Skarshewski A."/>
            <person name="Nielsen K.L."/>
            <person name="Tyson G.W."/>
            <person name="Nielsen P.H."/>
        </authorList>
    </citation>
    <scope>NUCLEOTIDE SEQUENCE [LARGE SCALE GENOMIC DNA]</scope>
    <source>
        <strain evidence="1">TM71</strain>
    </source>
</reference>
<keyword evidence="2" id="KW-1185">Reference proteome</keyword>
<protein>
    <recommendedName>
        <fullName evidence="3">Replication-associated protein G2P N-terminal domain-containing protein</fullName>
    </recommendedName>
</protein>
<dbReference type="KEGG" id="saal:L336_0149"/>
<evidence type="ECO:0008006" key="3">
    <source>
        <dbReference type="Google" id="ProtNLM"/>
    </source>
</evidence>
<evidence type="ECO:0000313" key="1">
    <source>
        <dbReference type="EMBL" id="AGL61859.1"/>
    </source>
</evidence>
<dbReference type="OrthoDB" id="2553465at2"/>
<dbReference type="HOGENOM" id="CLU_739058_0_0_0"/>
<organism evidence="1 2">
    <name type="scientific">Candidatus Saccharimonas aalborgensis</name>
    <dbReference type="NCBI Taxonomy" id="1332188"/>
    <lineage>
        <taxon>Bacteria</taxon>
        <taxon>Candidatus Saccharimonadota</taxon>
        <taxon>Candidatus Saccharimonadia</taxon>
        <taxon>Candidatus Saccharimonadales</taxon>
        <taxon>Candidatus Saccharimonadaceae</taxon>
        <taxon>Candidatus Saccharimonas</taxon>
    </lineage>
</organism>
<dbReference type="Proteomes" id="UP000013893">
    <property type="component" value="Chromosome"/>
</dbReference>
<sequence>MIDTVKLLIPVHNPLIFDGSRFTPITLEQLVNSRGYGKTFLNPSPTYGKMGKYMPRLTMYKRMTKFGVVYQLAAEFSAPKMLFGNNFDELEEKDFDALLTALQASLQELLGHKFFKPQLAHADIAAWHPSKNIVFLDYTSCQTILNTMGKLDVSKTYDLQKTDFRDGHVVHIHANSLDIAFYDKMADLLKAKKSGKRAFENDSTVQLNLLESLSEYRPMEVFRYEVRFVGRASIKRAYPELEQWTFESLYKKKLCQNTLLKHWNKLTSSVDMLALDVKEPYELLQNYLEANDDVTPQAALAAVAGLVITSQVGIVGLRNVLEARYGKQAWYRIKPLLKSPDPYRFTAFVHIDEALQRFTPTRMSDFLSNIENTGK</sequence>
<dbReference type="STRING" id="1332188.L336_0149"/>
<evidence type="ECO:0000313" key="2">
    <source>
        <dbReference type="Proteomes" id="UP000013893"/>
    </source>
</evidence>
<gene>
    <name evidence="1" type="ORF">L336_0149</name>
</gene>
<dbReference type="RefSeq" id="WP_015641309.1">
    <property type="nucleotide sequence ID" value="NC_021219.1"/>
</dbReference>
<name>R4PLY6_9BACT</name>
<proteinExistence type="predicted"/>